<feature type="transmembrane region" description="Helical" evidence="3">
    <location>
        <begin position="222"/>
        <end position="241"/>
    </location>
</feature>
<dbReference type="InterPro" id="IPR038731">
    <property type="entry name" value="RgtA/B/C-like"/>
</dbReference>
<feature type="transmembrane region" description="Helical" evidence="3">
    <location>
        <begin position="172"/>
        <end position="187"/>
    </location>
</feature>
<evidence type="ECO:0000256" key="1">
    <source>
        <dbReference type="ARBA" id="ARBA00022737"/>
    </source>
</evidence>
<keyword evidence="3" id="KW-0812">Transmembrane</keyword>
<dbReference type="InterPro" id="IPR001258">
    <property type="entry name" value="NHL_repeat"/>
</dbReference>
<gene>
    <name evidence="5" type="primary">vgb</name>
    <name evidence="5" type="ORF">HRbin22_00164</name>
</gene>
<feature type="transmembrane region" description="Helical" evidence="3">
    <location>
        <begin position="380"/>
        <end position="408"/>
    </location>
</feature>
<sequence>MEGISIAPSPSRWRRLWADLSLLERGVYLALFAAAIFTRLWRLGDRVMSHDESLHVHYAWQLFRGYGFQHTPLMHGPLKFHLDALAYLLFGADDFSGRLPVALAGIVLVMLPLFMRRWLGRWGSLLASLFFLISPMILYHSRYIRDEGLMALWAVLTVWMIFAYLETREDRWLYGLAAVIALFYTTMEAAFIYLAIYGFLLFLAWSVTVLRDPRCSREDRQWLGLGTGLLLSGGGAMLFGFESGREPIPGAFVCRPENIPEHGRWIALAGGLIALAGIGILAWVLAGRWGRVRLREQPAFDLMMVIGGLSLWMLPAAGLVWLNPVSLLLFKQPFASMSLFESGGFSGVTDEMIRVLVLFLVFGALSTGLGMAWDPGRWPILMGIFFGISLPLFTTLFTNGAGIATGYIGSLGYWLAQQCVQRGSQPLFYYFVIAPMYEFMPMLLSLLALGYYLGRWIADAPIPDRLGWAFRGFLSAWAILSWVAYTLAGEKMPWLTVHLTVPMILLSAVFLQDTLGAMDWGRWWQGGGAIAALLVFPFGAAFLGMLTAWPKARLVIRVTTLESLVAANQVIAAVLGMGIILGAWVYLHSRLRFSGLLQSFALAALAVLAFATLRVAWRFSFIHYDLALEHGVYAHGGPGVKIAMQQIEEVARAIGRDQVVVAYDNDSSWPFSWYLRDWRQRYFGENPRREDLESPIVIVGSANWYKVENALQATHEAYQYHLIWWPMEDYRELTWERLWRWLLDPKRRAALWDIFWSRDYTRYDEITGKRHRVDAWPLAHDFKLFIRKDVAAKAWPLRPQQALTAPTPPLDPYAVVHRDLAAVQIIGGPGSEPGRFQDPHGIAIGPDGALYVTDGRNHRVQVFSPDGRLLRSWGSFCALYEQGEPGCVDPDGPGPMPLGAGQFNEPWGIAVAPDGTVYVADLWNHRIQQFTAEGRFLRAWGGFNSKQIVDPQEEPGRFFGPRGIVIQGDRIYVTDTGNKRVQIFDREGRFLGAWGGPGVEPGRLDEPVGIAALPDGNLVIADTWNRRIQILTPSGAPVHAWEIAGWLDQLPTTKPDVAVDARGRIFATDPTGFRVLVFDRSGRPLLAFGRYGEDASSFVLPQGIAVGPDGRVWVVDSGGNRVMAFQVP</sequence>
<evidence type="ECO:0000256" key="3">
    <source>
        <dbReference type="SAM" id="Phobius"/>
    </source>
</evidence>
<dbReference type="SUPFAM" id="SSF101898">
    <property type="entry name" value="NHL repeat"/>
    <property type="match status" value="1"/>
</dbReference>
<dbReference type="PANTHER" id="PTHR41710">
    <property type="entry name" value="GLYCOSYL TRANSFERASE, FAMILY 39"/>
    <property type="match status" value="1"/>
</dbReference>
<feature type="repeat" description="NHL" evidence="2">
    <location>
        <begin position="823"/>
        <end position="866"/>
    </location>
</feature>
<reference evidence="6" key="1">
    <citation type="submission" date="2017-09" db="EMBL/GenBank/DDBJ databases">
        <title>Metaegenomics of thermophilic ammonia-oxidizing enrichment culture.</title>
        <authorList>
            <person name="Kato S."/>
            <person name="Suzuki K."/>
        </authorList>
    </citation>
    <scope>NUCLEOTIDE SEQUENCE [LARGE SCALE GENOMIC DNA]</scope>
</reference>
<accession>A0A2H5Y3L1</accession>
<feature type="transmembrane region" description="Helical" evidence="3">
    <location>
        <begin position="352"/>
        <end position="373"/>
    </location>
</feature>
<feature type="transmembrane region" description="Helical" evidence="3">
    <location>
        <begin position="494"/>
        <end position="511"/>
    </location>
</feature>
<feature type="transmembrane region" description="Helical" evidence="3">
    <location>
        <begin position="466"/>
        <end position="488"/>
    </location>
</feature>
<dbReference type="Gene3D" id="2.120.10.30">
    <property type="entry name" value="TolB, C-terminal domain"/>
    <property type="match status" value="3"/>
</dbReference>
<name>A0A2H5Y3L1_9CHLR</name>
<dbReference type="AlphaFoldDB" id="A0A2H5Y3L1"/>
<feature type="repeat" description="NHL" evidence="2">
    <location>
        <begin position="1088"/>
        <end position="1128"/>
    </location>
</feature>
<feature type="transmembrane region" description="Helical" evidence="3">
    <location>
        <begin position="265"/>
        <end position="287"/>
    </location>
</feature>
<evidence type="ECO:0000259" key="4">
    <source>
        <dbReference type="Pfam" id="PF13231"/>
    </source>
</evidence>
<feature type="transmembrane region" description="Helical" evidence="3">
    <location>
        <begin position="122"/>
        <end position="142"/>
    </location>
</feature>
<organism evidence="5 6">
    <name type="scientific">Candidatus Thermoflexus japonica</name>
    <dbReference type="NCBI Taxonomy" id="2035417"/>
    <lineage>
        <taxon>Bacteria</taxon>
        <taxon>Bacillati</taxon>
        <taxon>Chloroflexota</taxon>
        <taxon>Thermoflexia</taxon>
        <taxon>Thermoflexales</taxon>
        <taxon>Thermoflexaceae</taxon>
        <taxon>Thermoflexus</taxon>
    </lineage>
</organism>
<dbReference type="InterPro" id="IPR011042">
    <property type="entry name" value="6-blade_b-propeller_TolB-like"/>
</dbReference>
<dbReference type="NCBIfam" id="TIGR03663">
    <property type="entry name" value="flippase activity-associated protein Agl23"/>
    <property type="match status" value="1"/>
</dbReference>
<evidence type="ECO:0000313" key="5">
    <source>
        <dbReference type="EMBL" id="GBD07938.1"/>
    </source>
</evidence>
<feature type="repeat" description="NHL" evidence="2">
    <location>
        <begin position="899"/>
        <end position="933"/>
    </location>
</feature>
<feature type="transmembrane region" description="Helical" evidence="3">
    <location>
        <begin position="148"/>
        <end position="165"/>
    </location>
</feature>
<evidence type="ECO:0000256" key="2">
    <source>
        <dbReference type="PROSITE-ProRule" id="PRU00504"/>
    </source>
</evidence>
<dbReference type="EC" id="4.2.99.-" evidence="5"/>
<feature type="domain" description="Glycosyltransferase RgtA/B/C/D-like" evidence="4">
    <location>
        <begin position="75"/>
        <end position="205"/>
    </location>
</feature>
<protein>
    <submittedName>
        <fullName evidence="5">Virginiamycin B lyase</fullName>
        <ecNumber evidence="5">4.2.99.-</ecNumber>
    </submittedName>
</protein>
<keyword evidence="3" id="KW-1133">Transmembrane helix</keyword>
<dbReference type="CDD" id="cd05819">
    <property type="entry name" value="NHL"/>
    <property type="match status" value="1"/>
</dbReference>
<dbReference type="Pfam" id="PF13231">
    <property type="entry name" value="PMT_2"/>
    <property type="match status" value="1"/>
</dbReference>
<feature type="transmembrane region" description="Helical" evidence="3">
    <location>
        <begin position="599"/>
        <end position="617"/>
    </location>
</feature>
<proteinExistence type="predicted"/>
<keyword evidence="1" id="KW-0677">Repeat</keyword>
<dbReference type="EMBL" id="BEHY01000002">
    <property type="protein sequence ID" value="GBD07938.1"/>
    <property type="molecule type" value="Genomic_DNA"/>
</dbReference>
<evidence type="ECO:0000313" key="6">
    <source>
        <dbReference type="Proteomes" id="UP000236642"/>
    </source>
</evidence>
<dbReference type="Proteomes" id="UP000236642">
    <property type="component" value="Unassembled WGS sequence"/>
</dbReference>
<comment type="caution">
    <text evidence="5">The sequence shown here is derived from an EMBL/GenBank/DDBJ whole genome shotgun (WGS) entry which is preliminary data.</text>
</comment>
<dbReference type="GO" id="GO:0016829">
    <property type="term" value="F:lyase activity"/>
    <property type="evidence" value="ECO:0007669"/>
    <property type="project" value="UniProtKB-KW"/>
</dbReference>
<dbReference type="Pfam" id="PF01436">
    <property type="entry name" value="NHL"/>
    <property type="match status" value="5"/>
</dbReference>
<feature type="transmembrane region" description="Helical" evidence="3">
    <location>
        <begin position="523"/>
        <end position="546"/>
    </location>
</feature>
<feature type="transmembrane region" description="Helical" evidence="3">
    <location>
        <begin position="95"/>
        <end position="115"/>
    </location>
</feature>
<keyword evidence="5" id="KW-0456">Lyase</keyword>
<feature type="repeat" description="NHL" evidence="2">
    <location>
        <begin position="995"/>
        <end position="1034"/>
    </location>
</feature>
<feature type="transmembrane region" description="Helical" evidence="3">
    <location>
        <begin position="428"/>
        <end position="454"/>
    </location>
</feature>
<dbReference type="PANTHER" id="PTHR41710:SF2">
    <property type="entry name" value="GLYCOSYL TRANSFERASE FAMILY 39_83 DOMAIN-CONTAINING PROTEIN"/>
    <property type="match status" value="1"/>
</dbReference>
<feature type="transmembrane region" description="Helical" evidence="3">
    <location>
        <begin position="299"/>
        <end position="322"/>
    </location>
</feature>
<dbReference type="PROSITE" id="PS51125">
    <property type="entry name" value="NHL"/>
    <property type="match status" value="4"/>
</dbReference>
<feature type="transmembrane region" description="Helical" evidence="3">
    <location>
        <begin position="22"/>
        <end position="41"/>
    </location>
</feature>
<feature type="transmembrane region" description="Helical" evidence="3">
    <location>
        <begin position="566"/>
        <end position="587"/>
    </location>
</feature>
<dbReference type="InterPro" id="IPR019962">
    <property type="entry name" value="CHP03663"/>
</dbReference>
<keyword evidence="3" id="KW-0472">Membrane</keyword>
<feature type="transmembrane region" description="Helical" evidence="3">
    <location>
        <begin position="193"/>
        <end position="210"/>
    </location>
</feature>